<proteinExistence type="predicted"/>
<dbReference type="Proteomes" id="UP000008207">
    <property type="component" value="Chromosome"/>
</dbReference>
<evidence type="ECO:0000313" key="2">
    <source>
        <dbReference type="Proteomes" id="UP000008207"/>
    </source>
</evidence>
<dbReference type="KEGG" id="mno:Mnod_2552"/>
<dbReference type="HOGENOM" id="CLU_2465492_0_0_5"/>
<name>B8ICV6_METNO</name>
<reference evidence="1 2" key="1">
    <citation type="submission" date="2009-01" db="EMBL/GenBank/DDBJ databases">
        <title>Complete sequence of chromosome of Methylobacterium nodulans ORS 2060.</title>
        <authorList>
            <consortium name="US DOE Joint Genome Institute"/>
            <person name="Lucas S."/>
            <person name="Copeland A."/>
            <person name="Lapidus A."/>
            <person name="Glavina del Rio T."/>
            <person name="Dalin E."/>
            <person name="Tice H."/>
            <person name="Bruce D."/>
            <person name="Goodwin L."/>
            <person name="Pitluck S."/>
            <person name="Sims D."/>
            <person name="Brettin T."/>
            <person name="Detter J.C."/>
            <person name="Han C."/>
            <person name="Larimer F."/>
            <person name="Land M."/>
            <person name="Hauser L."/>
            <person name="Kyrpides N."/>
            <person name="Ivanova N."/>
            <person name="Marx C.J."/>
            <person name="Richardson P."/>
        </authorList>
    </citation>
    <scope>NUCLEOTIDE SEQUENCE [LARGE SCALE GENOMIC DNA]</scope>
    <source>
        <strain evidence="2">LMG 21967 / CNCM I-2342 / ORS 2060</strain>
    </source>
</reference>
<accession>B8ICV6</accession>
<evidence type="ECO:0000313" key="1">
    <source>
        <dbReference type="EMBL" id="ACL57517.1"/>
    </source>
</evidence>
<protein>
    <submittedName>
        <fullName evidence="1">Uncharacterized protein</fullName>
    </submittedName>
</protein>
<dbReference type="AlphaFoldDB" id="B8ICV6"/>
<dbReference type="EMBL" id="CP001349">
    <property type="protein sequence ID" value="ACL57517.1"/>
    <property type="molecule type" value="Genomic_DNA"/>
</dbReference>
<sequence>MVQTIHTIAVSEVASWDWDGPAFGTAGEPVSRLRWGGRSAWDECAVIRKVHDVASPGGAGPAETAVVAHASFPRGHACLSLRDALGPI</sequence>
<keyword evidence="2" id="KW-1185">Reference proteome</keyword>
<gene>
    <name evidence="1" type="ordered locus">Mnod_2552</name>
</gene>
<organism evidence="1 2">
    <name type="scientific">Methylobacterium nodulans (strain LMG 21967 / CNCM I-2342 / ORS 2060)</name>
    <dbReference type="NCBI Taxonomy" id="460265"/>
    <lineage>
        <taxon>Bacteria</taxon>
        <taxon>Pseudomonadati</taxon>
        <taxon>Pseudomonadota</taxon>
        <taxon>Alphaproteobacteria</taxon>
        <taxon>Hyphomicrobiales</taxon>
        <taxon>Methylobacteriaceae</taxon>
        <taxon>Methylobacterium</taxon>
    </lineage>
</organism>